<protein>
    <submittedName>
        <fullName evidence="2">Uncharacterized protein</fullName>
    </submittedName>
</protein>
<sequence length="136" mass="13602">MQAGPGPGAAGGADPALAQRGHRALPAQPSAWTAAADGDGPSGQEHAQLQRWPLSSIPTGGGMLGTAGARRGWGWHLHTLTEVAISTCLLRVDQACGCPDAGVVVPPPASRVRKLSDLQPCSQNALDVGVGSDGAA</sequence>
<reference evidence="2 3" key="2">
    <citation type="submission" date="2019-04" db="EMBL/GenBank/DDBJ databases">
        <title>The genome sequence of big-headed turtle.</title>
        <authorList>
            <person name="Gong S."/>
        </authorList>
    </citation>
    <scope>NUCLEOTIDE SEQUENCE [LARGE SCALE GENOMIC DNA]</scope>
    <source>
        <strain evidence="2">DO16091913</strain>
        <tissue evidence="2">Muscle</tissue>
    </source>
</reference>
<evidence type="ECO:0000313" key="2">
    <source>
        <dbReference type="EMBL" id="TFJ96074.1"/>
    </source>
</evidence>
<proteinExistence type="predicted"/>
<keyword evidence="3" id="KW-1185">Reference proteome</keyword>
<feature type="region of interest" description="Disordered" evidence="1">
    <location>
        <begin position="1"/>
        <end position="48"/>
    </location>
</feature>
<comment type="caution">
    <text evidence="2">The sequence shown here is derived from an EMBL/GenBank/DDBJ whole genome shotgun (WGS) entry which is preliminary data.</text>
</comment>
<name>A0A4D9DFE7_9SAUR</name>
<dbReference type="AlphaFoldDB" id="A0A4D9DFE7"/>
<organism evidence="2 3">
    <name type="scientific">Platysternon megacephalum</name>
    <name type="common">big-headed turtle</name>
    <dbReference type="NCBI Taxonomy" id="55544"/>
    <lineage>
        <taxon>Eukaryota</taxon>
        <taxon>Metazoa</taxon>
        <taxon>Chordata</taxon>
        <taxon>Craniata</taxon>
        <taxon>Vertebrata</taxon>
        <taxon>Euteleostomi</taxon>
        <taxon>Archelosauria</taxon>
        <taxon>Testudinata</taxon>
        <taxon>Testudines</taxon>
        <taxon>Cryptodira</taxon>
        <taxon>Durocryptodira</taxon>
        <taxon>Testudinoidea</taxon>
        <taxon>Platysternidae</taxon>
        <taxon>Platysternon</taxon>
    </lineage>
</organism>
<reference evidence="2 3" key="1">
    <citation type="submission" date="2019-04" db="EMBL/GenBank/DDBJ databases">
        <title>Draft genome of the big-headed turtle Platysternon megacephalum.</title>
        <authorList>
            <person name="Gong S."/>
        </authorList>
    </citation>
    <scope>NUCLEOTIDE SEQUENCE [LARGE SCALE GENOMIC DNA]</scope>
    <source>
        <strain evidence="2">DO16091913</strain>
        <tissue evidence="2">Muscle</tissue>
    </source>
</reference>
<evidence type="ECO:0000256" key="1">
    <source>
        <dbReference type="SAM" id="MobiDB-lite"/>
    </source>
</evidence>
<feature type="compositionally biased region" description="Gly residues" evidence="1">
    <location>
        <begin position="1"/>
        <end position="11"/>
    </location>
</feature>
<dbReference type="EMBL" id="QXTE01000811">
    <property type="protein sequence ID" value="TFJ96074.1"/>
    <property type="molecule type" value="Genomic_DNA"/>
</dbReference>
<accession>A0A4D9DFE7</accession>
<dbReference type="Proteomes" id="UP000297703">
    <property type="component" value="Unassembled WGS sequence"/>
</dbReference>
<evidence type="ECO:0000313" key="3">
    <source>
        <dbReference type="Proteomes" id="UP000297703"/>
    </source>
</evidence>
<gene>
    <name evidence="2" type="ORF">DR999_PMT22164</name>
</gene>